<dbReference type="PANTHER" id="PTHR34107">
    <property type="entry name" value="SLL0198 PROTEIN-RELATED"/>
    <property type="match status" value="1"/>
</dbReference>
<reference evidence="3 4" key="1">
    <citation type="submission" date="2016-10" db="EMBL/GenBank/DDBJ databases">
        <authorList>
            <person name="Varghese N."/>
            <person name="Submissions S."/>
        </authorList>
    </citation>
    <scope>NUCLEOTIDE SEQUENCE [LARGE SCALE GENOMIC DNA]</scope>
    <source>
        <strain evidence="3 4">DSM 16525</strain>
    </source>
</reference>
<dbReference type="InterPro" id="IPR008538">
    <property type="entry name" value="Uma2"/>
</dbReference>
<gene>
    <name evidence="2" type="ORF">MFU01_26220</name>
    <name evidence="3" type="ORF">SAMN05443572_101401</name>
</gene>
<dbReference type="InterPro" id="IPR012296">
    <property type="entry name" value="Nuclease_put_TT1808"/>
</dbReference>
<evidence type="ECO:0000313" key="4">
    <source>
        <dbReference type="Proteomes" id="UP000183760"/>
    </source>
</evidence>
<dbReference type="EMBL" id="FOIB01000001">
    <property type="protein sequence ID" value="SES86143.1"/>
    <property type="molecule type" value="Genomic_DNA"/>
</dbReference>
<keyword evidence="3" id="KW-0255">Endonuclease</keyword>
<proteinExistence type="predicted"/>
<evidence type="ECO:0000313" key="5">
    <source>
        <dbReference type="Proteomes" id="UP000321514"/>
    </source>
</evidence>
<dbReference type="Gene3D" id="3.90.1570.10">
    <property type="entry name" value="tt1808, chain A"/>
    <property type="match status" value="1"/>
</dbReference>
<feature type="domain" description="Putative restriction endonuclease" evidence="1">
    <location>
        <begin position="43"/>
        <end position="208"/>
    </location>
</feature>
<reference evidence="2 5" key="2">
    <citation type="submission" date="2019-07" db="EMBL/GenBank/DDBJ databases">
        <title>Whole genome shotgun sequence of Myxococcus fulvus NBRC 100333.</title>
        <authorList>
            <person name="Hosoyama A."/>
            <person name="Uohara A."/>
            <person name="Ohji S."/>
            <person name="Ichikawa N."/>
        </authorList>
    </citation>
    <scope>NUCLEOTIDE SEQUENCE [LARGE SCALE GENOMIC DNA]</scope>
    <source>
        <strain evidence="2 5">NBRC 100333</strain>
    </source>
</reference>
<sequence length="224" mass="25238">MDTRYGVGFHFGEAARMLEGWGAGGERSKAMGDGPKRPATYEDLLALPEHVVGQIVDGELIVMPRPASPHGRATSRLGGELYGPFERGRGGPGGWFFHDEPELHFRKDVLVPDLAGWRRERMPEIPDVPYFTLAPDWVCEVLSPSTASLDRVRKKRIYAREGVGHVWLVDPKARTLEVFRRDGERWVELGTYSGDERVRAEPFEALELVLSDLWLTSEAKPETR</sequence>
<keyword evidence="3" id="KW-0378">Hydrolase</keyword>
<dbReference type="STRING" id="1334629.MFUL124B02_02895"/>
<accession>A0A511T0C1</accession>
<dbReference type="GO" id="GO:0004519">
    <property type="term" value="F:endonuclease activity"/>
    <property type="evidence" value="ECO:0007669"/>
    <property type="project" value="UniProtKB-KW"/>
</dbReference>
<dbReference type="Proteomes" id="UP000321514">
    <property type="component" value="Unassembled WGS sequence"/>
</dbReference>
<dbReference type="Pfam" id="PF05685">
    <property type="entry name" value="Uma2"/>
    <property type="match status" value="1"/>
</dbReference>
<keyword evidence="4" id="KW-1185">Reference proteome</keyword>
<dbReference type="InterPro" id="IPR011335">
    <property type="entry name" value="Restrct_endonuc-II-like"/>
</dbReference>
<evidence type="ECO:0000259" key="1">
    <source>
        <dbReference type="Pfam" id="PF05685"/>
    </source>
</evidence>
<dbReference type="Proteomes" id="UP000183760">
    <property type="component" value="Unassembled WGS sequence"/>
</dbReference>
<keyword evidence="3" id="KW-0540">Nuclease</keyword>
<dbReference type="CDD" id="cd06260">
    <property type="entry name" value="DUF820-like"/>
    <property type="match status" value="1"/>
</dbReference>
<protein>
    <submittedName>
        <fullName evidence="3">Endonuclease, Uma2 family (Restriction endonuclease fold)</fullName>
    </submittedName>
</protein>
<dbReference type="PANTHER" id="PTHR34107:SF4">
    <property type="entry name" value="SLL1222 PROTEIN"/>
    <property type="match status" value="1"/>
</dbReference>
<organism evidence="2 5">
    <name type="scientific">Myxococcus fulvus</name>
    <dbReference type="NCBI Taxonomy" id="33"/>
    <lineage>
        <taxon>Bacteria</taxon>
        <taxon>Pseudomonadati</taxon>
        <taxon>Myxococcota</taxon>
        <taxon>Myxococcia</taxon>
        <taxon>Myxococcales</taxon>
        <taxon>Cystobacterineae</taxon>
        <taxon>Myxococcaceae</taxon>
        <taxon>Myxococcus</taxon>
    </lineage>
</organism>
<name>A0A511T0C1_MYXFU</name>
<dbReference type="EMBL" id="BJXR01000025">
    <property type="protein sequence ID" value="GEN07585.1"/>
    <property type="molecule type" value="Genomic_DNA"/>
</dbReference>
<evidence type="ECO:0000313" key="3">
    <source>
        <dbReference type="EMBL" id="SES86143.1"/>
    </source>
</evidence>
<comment type="caution">
    <text evidence="2">The sequence shown here is derived from an EMBL/GenBank/DDBJ whole genome shotgun (WGS) entry which is preliminary data.</text>
</comment>
<dbReference type="SUPFAM" id="SSF52980">
    <property type="entry name" value="Restriction endonuclease-like"/>
    <property type="match status" value="1"/>
</dbReference>
<evidence type="ECO:0000313" key="2">
    <source>
        <dbReference type="EMBL" id="GEN07585.1"/>
    </source>
</evidence>
<dbReference type="AlphaFoldDB" id="A0A511T0C1"/>